<dbReference type="AlphaFoldDB" id="A0A016WTB4"/>
<protein>
    <submittedName>
        <fullName evidence="1">Uncharacterized protein</fullName>
    </submittedName>
</protein>
<accession>A0A016WTB4</accession>
<reference evidence="2" key="1">
    <citation type="journal article" date="2015" name="Nat. Genet.">
        <title>The genome and transcriptome of the zoonotic hookworm Ancylostoma ceylanicum identify infection-specific gene families.</title>
        <authorList>
            <person name="Schwarz E.M."/>
            <person name="Hu Y."/>
            <person name="Antoshechkin I."/>
            <person name="Miller M.M."/>
            <person name="Sternberg P.W."/>
            <person name="Aroian R.V."/>
        </authorList>
    </citation>
    <scope>NUCLEOTIDE SEQUENCE</scope>
    <source>
        <strain evidence="2">HY135</strain>
    </source>
</reference>
<sequence>MGVHIIDFRKFKTGYQGEGVALIDPSQSCICASRTADARVIRNACVTRACIHLYRISHEQLTIGFHNMNENVA</sequence>
<comment type="caution">
    <text evidence="1">The sequence shown here is derived from an EMBL/GenBank/DDBJ whole genome shotgun (WGS) entry which is preliminary data.</text>
</comment>
<evidence type="ECO:0000313" key="1">
    <source>
        <dbReference type="EMBL" id="EYC42487.1"/>
    </source>
</evidence>
<keyword evidence="2" id="KW-1185">Reference proteome</keyword>
<proteinExistence type="predicted"/>
<organism evidence="1 2">
    <name type="scientific">Ancylostoma ceylanicum</name>
    <dbReference type="NCBI Taxonomy" id="53326"/>
    <lineage>
        <taxon>Eukaryota</taxon>
        <taxon>Metazoa</taxon>
        <taxon>Ecdysozoa</taxon>
        <taxon>Nematoda</taxon>
        <taxon>Chromadorea</taxon>
        <taxon>Rhabditida</taxon>
        <taxon>Rhabditina</taxon>
        <taxon>Rhabditomorpha</taxon>
        <taxon>Strongyloidea</taxon>
        <taxon>Ancylostomatidae</taxon>
        <taxon>Ancylostomatinae</taxon>
        <taxon>Ancylostoma</taxon>
    </lineage>
</organism>
<evidence type="ECO:0000313" key="2">
    <source>
        <dbReference type="Proteomes" id="UP000024635"/>
    </source>
</evidence>
<dbReference type="Proteomes" id="UP000024635">
    <property type="component" value="Unassembled WGS sequence"/>
</dbReference>
<gene>
    <name evidence="1" type="primary">Acey_s0530.g3006</name>
    <name evidence="1" type="ORF">Y032_0530g3006</name>
</gene>
<name>A0A016WTB4_9BILA</name>
<dbReference type="EMBL" id="JARK01000130">
    <property type="protein sequence ID" value="EYC42487.1"/>
    <property type="molecule type" value="Genomic_DNA"/>
</dbReference>